<dbReference type="GO" id="GO:0046872">
    <property type="term" value="F:metal ion binding"/>
    <property type="evidence" value="ECO:0007669"/>
    <property type="project" value="UniProtKB-KW"/>
</dbReference>
<keyword evidence="6 11" id="KW-0378">Hydrolase</keyword>
<feature type="transmembrane region" description="Helical" evidence="11">
    <location>
        <begin position="418"/>
        <end position="436"/>
    </location>
</feature>
<dbReference type="PANTHER" id="PTHR42837:SF2">
    <property type="entry name" value="MEMBRANE METALLOPROTEASE ARASP2, CHLOROPLASTIC-RELATED"/>
    <property type="match status" value="1"/>
</dbReference>
<feature type="transmembrane region" description="Helical" evidence="11">
    <location>
        <begin position="97"/>
        <end position="121"/>
    </location>
</feature>
<dbReference type="Pfam" id="PF02163">
    <property type="entry name" value="Peptidase_M50"/>
    <property type="match status" value="1"/>
</dbReference>
<keyword evidence="14" id="KW-1185">Reference proteome</keyword>
<dbReference type="SMART" id="SM00228">
    <property type="entry name" value="PDZ"/>
    <property type="match status" value="2"/>
</dbReference>
<dbReference type="InterPro" id="IPR001478">
    <property type="entry name" value="PDZ"/>
</dbReference>
<dbReference type="InterPro" id="IPR041489">
    <property type="entry name" value="PDZ_6"/>
</dbReference>
<gene>
    <name evidence="13" type="primary">rseP</name>
    <name evidence="13" type="ordered locus">Pcar_1914</name>
</gene>
<dbReference type="InterPro" id="IPR036034">
    <property type="entry name" value="PDZ_sf"/>
</dbReference>
<dbReference type="eggNOG" id="COG0750">
    <property type="taxonomic scope" value="Bacteria"/>
</dbReference>
<dbReference type="HOGENOM" id="CLU_025778_0_2_7"/>
<feature type="transmembrane region" description="Helical" evidence="11">
    <location>
        <begin position="6"/>
        <end position="25"/>
    </location>
</feature>
<evidence type="ECO:0000259" key="12">
    <source>
        <dbReference type="PROSITE" id="PS50106"/>
    </source>
</evidence>
<comment type="subcellular location">
    <subcellularLocation>
        <location evidence="2">Membrane</location>
        <topology evidence="2">Multi-pass membrane protein</topology>
    </subcellularLocation>
</comment>
<dbReference type="STRING" id="338963.Pcar_1914"/>
<dbReference type="Pfam" id="PF17820">
    <property type="entry name" value="PDZ_6"/>
    <property type="match status" value="2"/>
</dbReference>
<keyword evidence="11" id="KW-0479">Metal-binding</keyword>
<feature type="domain" description="PDZ" evidence="12">
    <location>
        <begin position="135"/>
        <end position="189"/>
    </location>
</feature>
<dbReference type="GO" id="GO:0004222">
    <property type="term" value="F:metalloendopeptidase activity"/>
    <property type="evidence" value="ECO:0007669"/>
    <property type="project" value="InterPro"/>
</dbReference>
<reference evidence="14" key="1">
    <citation type="submission" date="2005-10" db="EMBL/GenBank/DDBJ databases">
        <title>Complete sequence of Pelobacter carbinolicus DSM 2380.</title>
        <authorList>
            <person name="Copeland A."/>
            <person name="Lucas S."/>
            <person name="Lapidus A."/>
            <person name="Barry K."/>
            <person name="Detter J.C."/>
            <person name="Glavina T."/>
            <person name="Hammon N."/>
            <person name="Israni S."/>
            <person name="Pitluck S."/>
            <person name="Chertkov O."/>
            <person name="Schmutz J."/>
            <person name="Larimer F."/>
            <person name="Land M."/>
            <person name="Kyrpides N."/>
            <person name="Ivanova N."/>
            <person name="Richardson P."/>
        </authorList>
    </citation>
    <scope>NUCLEOTIDE SEQUENCE [LARGE SCALE GENOMIC DNA]</scope>
    <source>
        <strain evidence="14">DSM 2380 / NBRC 103641 / GraBd1</strain>
    </source>
</reference>
<keyword evidence="7 11" id="KW-0862">Zinc</keyword>
<feature type="transmembrane region" description="Helical" evidence="11">
    <location>
        <begin position="382"/>
        <end position="406"/>
    </location>
</feature>
<dbReference type="SUPFAM" id="SSF50156">
    <property type="entry name" value="PDZ domain-like"/>
    <property type="match status" value="2"/>
</dbReference>
<comment type="cofactor">
    <cofactor evidence="1 11">
        <name>Zn(2+)</name>
        <dbReference type="ChEBI" id="CHEBI:29105"/>
    </cofactor>
</comment>
<evidence type="ECO:0000313" key="13">
    <source>
        <dbReference type="EMBL" id="ABA89155.1"/>
    </source>
</evidence>
<evidence type="ECO:0000256" key="3">
    <source>
        <dbReference type="ARBA" id="ARBA00007931"/>
    </source>
</evidence>
<sequence length="446" mass="47723">MLKILGGILMLGVLVFVHELGHFLVAKWCRVKVLKFSLGFGPKLFSRTLGETEYKICLIPLGGYVQMLGEGNDEEALPLSEEDKLRSFAEKPVLQRLAIVAAGPVMNLVLPFVFLPLAFFIGMDQPAFLDQPACIGHVVTESPADRAGLAAGDCILKVGGVEAGSWSESEKKLLAQAGSDLSFLVARNSELFAVQLPADASATEGLRGLGVLPKQAAVIGYLEDRMPAASAGLQLNDRIVSIDGNPLGSWYDIPALVQAGGGKPMTVVVERSGVLLTLQVVPLFKENAGGESGVGRYMLGVGPKTESVFKRYVLGDAFREGAARGFELVDMTLLFLRKLFAGHVSAKNIGGPIMVVQMAGSVAESIDIAQILSMLAFLSIQLGILNLLPVPILDGGHLLFGVVELVRRKPLSEQAREVAQQIGLVLLILLMAWAFYNDIMRLTFGG</sequence>
<evidence type="ECO:0000256" key="7">
    <source>
        <dbReference type="ARBA" id="ARBA00022833"/>
    </source>
</evidence>
<dbReference type="CDD" id="cd06163">
    <property type="entry name" value="S2P-M50_PDZ_RseP-like"/>
    <property type="match status" value="2"/>
</dbReference>
<dbReference type="RefSeq" id="WP_011341660.1">
    <property type="nucleotide sequence ID" value="NC_007498.2"/>
</dbReference>
<dbReference type="EMBL" id="CP000142">
    <property type="protein sequence ID" value="ABA89155.1"/>
    <property type="molecule type" value="Genomic_DNA"/>
</dbReference>
<protein>
    <recommendedName>
        <fullName evidence="11">Zinc metalloprotease</fullName>
        <ecNumber evidence="11">3.4.24.-</ecNumber>
    </recommendedName>
</protein>
<evidence type="ECO:0000256" key="5">
    <source>
        <dbReference type="ARBA" id="ARBA00022692"/>
    </source>
</evidence>
<dbReference type="InterPro" id="IPR004387">
    <property type="entry name" value="Pept_M50_Zn"/>
</dbReference>
<keyword evidence="9 11" id="KW-0482">Metalloprotease</keyword>
<reference evidence="13 14" key="2">
    <citation type="journal article" date="2012" name="BMC Genomics">
        <title>The genome of Pelobacter carbinolicus reveals surprising metabolic capabilities and physiological features.</title>
        <authorList>
            <person name="Aklujkar M."/>
            <person name="Haveman S.A."/>
            <person name="Didonato R.Jr."/>
            <person name="Chertkov O."/>
            <person name="Han C.S."/>
            <person name="Land M.L."/>
            <person name="Brown P."/>
            <person name="Lovley D.R."/>
        </authorList>
    </citation>
    <scope>NUCLEOTIDE SEQUENCE [LARGE SCALE GENOMIC DNA]</scope>
    <source>
        <strain evidence="14">DSM 2380 / NBRC 103641 / GraBd1</strain>
    </source>
</reference>
<dbReference type="InterPro" id="IPR008915">
    <property type="entry name" value="Peptidase_M50"/>
</dbReference>
<keyword evidence="5 11" id="KW-0812">Transmembrane</keyword>
<dbReference type="Gene3D" id="2.30.42.10">
    <property type="match status" value="2"/>
</dbReference>
<evidence type="ECO:0000256" key="4">
    <source>
        <dbReference type="ARBA" id="ARBA00022670"/>
    </source>
</evidence>
<keyword evidence="4 13" id="KW-0645">Protease</keyword>
<accession>Q3A3A2</accession>
<evidence type="ECO:0000256" key="1">
    <source>
        <dbReference type="ARBA" id="ARBA00001947"/>
    </source>
</evidence>
<keyword evidence="10 11" id="KW-0472">Membrane</keyword>
<evidence type="ECO:0000256" key="8">
    <source>
        <dbReference type="ARBA" id="ARBA00022989"/>
    </source>
</evidence>
<evidence type="ECO:0000256" key="2">
    <source>
        <dbReference type="ARBA" id="ARBA00004141"/>
    </source>
</evidence>
<dbReference type="EC" id="3.4.24.-" evidence="11"/>
<dbReference type="AlphaFoldDB" id="Q3A3A2"/>
<dbReference type="PROSITE" id="PS50106">
    <property type="entry name" value="PDZ"/>
    <property type="match status" value="1"/>
</dbReference>
<keyword evidence="8 11" id="KW-1133">Transmembrane helix</keyword>
<evidence type="ECO:0000313" key="14">
    <source>
        <dbReference type="Proteomes" id="UP000002534"/>
    </source>
</evidence>
<dbReference type="GO" id="GO:0006508">
    <property type="term" value="P:proteolysis"/>
    <property type="evidence" value="ECO:0007669"/>
    <property type="project" value="UniProtKB-KW"/>
</dbReference>
<dbReference type="KEGG" id="pca:Pcar_1914"/>
<name>Q3A3A2_SYNC1</name>
<dbReference type="GO" id="GO:0016020">
    <property type="term" value="C:membrane"/>
    <property type="evidence" value="ECO:0007669"/>
    <property type="project" value="UniProtKB-SubCell"/>
</dbReference>
<dbReference type="Proteomes" id="UP000002534">
    <property type="component" value="Chromosome"/>
</dbReference>
<proteinExistence type="inferred from homology"/>
<dbReference type="NCBIfam" id="TIGR00054">
    <property type="entry name" value="RIP metalloprotease RseP"/>
    <property type="match status" value="1"/>
</dbReference>
<evidence type="ECO:0000256" key="10">
    <source>
        <dbReference type="ARBA" id="ARBA00023136"/>
    </source>
</evidence>
<evidence type="ECO:0000256" key="11">
    <source>
        <dbReference type="RuleBase" id="RU362031"/>
    </source>
</evidence>
<dbReference type="CDD" id="cd23081">
    <property type="entry name" value="cpPDZ_EcRseP-like"/>
    <property type="match status" value="1"/>
</dbReference>
<dbReference type="OrthoDB" id="9782003at2"/>
<evidence type="ECO:0000256" key="9">
    <source>
        <dbReference type="ARBA" id="ARBA00023049"/>
    </source>
</evidence>
<evidence type="ECO:0000256" key="6">
    <source>
        <dbReference type="ARBA" id="ARBA00022801"/>
    </source>
</evidence>
<organism evidence="13 14">
    <name type="scientific">Syntrophotalea carbinolica (strain DSM 2380 / NBRC 103641 / GraBd1)</name>
    <name type="common">Pelobacter carbinolicus</name>
    <dbReference type="NCBI Taxonomy" id="338963"/>
    <lineage>
        <taxon>Bacteria</taxon>
        <taxon>Pseudomonadati</taxon>
        <taxon>Thermodesulfobacteriota</taxon>
        <taxon>Desulfuromonadia</taxon>
        <taxon>Desulfuromonadales</taxon>
        <taxon>Syntrophotaleaceae</taxon>
        <taxon>Syntrophotalea</taxon>
    </lineage>
</organism>
<comment type="similarity">
    <text evidence="3 11">Belongs to the peptidase M50B family.</text>
</comment>
<dbReference type="PANTHER" id="PTHR42837">
    <property type="entry name" value="REGULATOR OF SIGMA-E PROTEASE RSEP"/>
    <property type="match status" value="1"/>
</dbReference>